<sequence>MQNVCHTSPTEQIIQKSHRIQSGSLIPSKRTRLVRTELKTQYNNKDPHVETCFLHDTSDLEGVNNVKFQTQPSPLTLRAQNNTEDSSSWVPQFSSMKIDDPLEFSSEYKRLYSNYESRQRQNSIRQNLPFRSSMVRKTTLNYPLQNTLQQQRQGNRNDPTDAFNFDAEFHNLENEMQEARYEPIIQQDEKWLDQDQVELQKIATGIVKCCTPPPSSTSSSSTLSSMESKLSESKFLKLMRGISSGDVTLKKKADGNSSSEFFSPNDGELVGNRHVFISDEVREDISN</sequence>
<evidence type="ECO:0000256" key="2">
    <source>
        <dbReference type="ARBA" id="ARBA00004496"/>
    </source>
</evidence>
<keyword evidence="5" id="KW-0576">Peroxisome</keyword>
<comment type="subcellular location">
    <subcellularLocation>
        <location evidence="2">Cytoplasm</location>
    </subcellularLocation>
    <subcellularLocation>
        <location evidence="1">Peroxisome</location>
    </subcellularLocation>
</comment>
<evidence type="ECO:0000256" key="1">
    <source>
        <dbReference type="ARBA" id="ARBA00004275"/>
    </source>
</evidence>
<keyword evidence="8" id="KW-1185">Reference proteome</keyword>
<dbReference type="AlphaFoldDB" id="A0AA35NDJ4"/>
<evidence type="ECO:0000256" key="5">
    <source>
        <dbReference type="ARBA" id="ARBA00023140"/>
    </source>
</evidence>
<accession>A0AA35NDJ4</accession>
<proteinExistence type="predicted"/>
<keyword evidence="4" id="KW-0832">Ubl conjugation</keyword>
<dbReference type="GeneID" id="80921646"/>
<dbReference type="GO" id="GO:0005777">
    <property type="term" value="C:peroxisome"/>
    <property type="evidence" value="ECO:0007669"/>
    <property type="project" value="UniProtKB-SubCell"/>
</dbReference>
<protein>
    <recommendedName>
        <fullName evidence="6">PEX18/PEX21 C-terminal domain-containing protein</fullName>
    </recommendedName>
</protein>
<name>A0AA35NDJ4_SACMI</name>
<evidence type="ECO:0000313" key="8">
    <source>
        <dbReference type="Proteomes" id="UP001161438"/>
    </source>
</evidence>
<organism evidence="7 8">
    <name type="scientific">Saccharomyces mikatae IFO 1815</name>
    <dbReference type="NCBI Taxonomy" id="226126"/>
    <lineage>
        <taxon>Eukaryota</taxon>
        <taxon>Fungi</taxon>
        <taxon>Dikarya</taxon>
        <taxon>Ascomycota</taxon>
        <taxon>Saccharomycotina</taxon>
        <taxon>Saccharomycetes</taxon>
        <taxon>Saccharomycetales</taxon>
        <taxon>Saccharomycetaceae</taxon>
        <taxon>Saccharomyces</taxon>
    </lineage>
</organism>
<evidence type="ECO:0000313" key="7">
    <source>
        <dbReference type="EMBL" id="CAI4036721.1"/>
    </source>
</evidence>
<gene>
    <name evidence="7" type="primary">SMKI16G0350</name>
    <name evidence="7" type="ORF">SMKI_16G0350</name>
</gene>
<evidence type="ECO:0000259" key="6">
    <source>
        <dbReference type="Pfam" id="PF25098"/>
    </source>
</evidence>
<dbReference type="Gene3D" id="6.10.280.230">
    <property type="match status" value="1"/>
</dbReference>
<dbReference type="InterPro" id="IPR056940">
    <property type="entry name" value="PEX18_PEX21_C"/>
</dbReference>
<dbReference type="Pfam" id="PF25098">
    <property type="entry name" value="PEX18_PEX21_C"/>
    <property type="match status" value="1"/>
</dbReference>
<reference evidence="7" key="1">
    <citation type="submission" date="2022-10" db="EMBL/GenBank/DDBJ databases">
        <authorList>
            <person name="Byrne P K."/>
        </authorList>
    </citation>
    <scope>NUCLEOTIDE SEQUENCE</scope>
    <source>
        <strain evidence="7">IFO1815</strain>
    </source>
</reference>
<keyword evidence="3" id="KW-0963">Cytoplasm</keyword>
<dbReference type="RefSeq" id="XP_056079839.1">
    <property type="nucleotide sequence ID" value="XM_056226085.1"/>
</dbReference>
<evidence type="ECO:0000256" key="4">
    <source>
        <dbReference type="ARBA" id="ARBA00022843"/>
    </source>
</evidence>
<evidence type="ECO:0000256" key="3">
    <source>
        <dbReference type="ARBA" id="ARBA00022490"/>
    </source>
</evidence>
<dbReference type="EMBL" id="OX365772">
    <property type="protein sequence ID" value="CAI4036721.1"/>
    <property type="molecule type" value="Genomic_DNA"/>
</dbReference>
<dbReference type="Proteomes" id="UP001161438">
    <property type="component" value="Chromosome 16"/>
</dbReference>
<feature type="domain" description="PEX18/PEX21 C-terminal" evidence="6">
    <location>
        <begin position="192"/>
        <end position="268"/>
    </location>
</feature>